<evidence type="ECO:0000259" key="2">
    <source>
        <dbReference type="PROSITE" id="PS50059"/>
    </source>
</evidence>
<dbReference type="EC" id="5.2.1.8" evidence="1"/>
<keyword evidence="1" id="KW-0697">Rotamase</keyword>
<protein>
    <recommendedName>
        <fullName evidence="1">peptidylprolyl isomerase</fullName>
        <ecNumber evidence="1">5.2.1.8</ecNumber>
    </recommendedName>
</protein>
<keyword evidence="1" id="KW-0413">Isomerase</keyword>
<dbReference type="GO" id="GO:0003755">
    <property type="term" value="F:peptidyl-prolyl cis-trans isomerase activity"/>
    <property type="evidence" value="ECO:0007669"/>
    <property type="project" value="UniProtKB-KW"/>
</dbReference>
<dbReference type="GO" id="GO:0009507">
    <property type="term" value="C:chloroplast"/>
    <property type="evidence" value="ECO:0007669"/>
    <property type="project" value="TreeGrafter"/>
</dbReference>
<comment type="catalytic activity">
    <reaction evidence="1">
        <text>[protein]-peptidylproline (omega=180) = [protein]-peptidylproline (omega=0)</text>
        <dbReference type="Rhea" id="RHEA:16237"/>
        <dbReference type="Rhea" id="RHEA-COMP:10747"/>
        <dbReference type="Rhea" id="RHEA-COMP:10748"/>
        <dbReference type="ChEBI" id="CHEBI:83833"/>
        <dbReference type="ChEBI" id="CHEBI:83834"/>
        <dbReference type="EC" id="5.2.1.8"/>
    </reaction>
</comment>
<evidence type="ECO:0000256" key="1">
    <source>
        <dbReference type="PROSITE-ProRule" id="PRU00277"/>
    </source>
</evidence>
<dbReference type="PROSITE" id="PS50059">
    <property type="entry name" value="FKBP_PPIASE"/>
    <property type="match status" value="1"/>
</dbReference>
<dbReference type="PANTHER" id="PTHR47717">
    <property type="entry name" value="PEPTIDYL-PROLYL CIS-TRANS ISOMERASE FKBP19, CHLOROPLASTIC"/>
    <property type="match status" value="1"/>
</dbReference>
<dbReference type="InterPro" id="IPR044208">
    <property type="entry name" value="FKBP19-like"/>
</dbReference>
<proteinExistence type="predicted"/>
<evidence type="ECO:0000313" key="3">
    <source>
        <dbReference type="EMBL" id="CAD8596307.1"/>
    </source>
</evidence>
<dbReference type="SUPFAM" id="SSF54534">
    <property type="entry name" value="FKBP-like"/>
    <property type="match status" value="1"/>
</dbReference>
<dbReference type="Pfam" id="PF00254">
    <property type="entry name" value="FKBP_C"/>
    <property type="match status" value="1"/>
</dbReference>
<dbReference type="GO" id="GO:0009579">
    <property type="term" value="C:thylakoid"/>
    <property type="evidence" value="ECO:0007669"/>
    <property type="project" value="TreeGrafter"/>
</dbReference>
<dbReference type="PANTHER" id="PTHR47717:SF1">
    <property type="entry name" value="PEPTIDYL-PROLYL CIS-TRANS ISOMERASE FKBP19, CHLOROPLASTIC"/>
    <property type="match status" value="1"/>
</dbReference>
<dbReference type="InterPro" id="IPR046357">
    <property type="entry name" value="PPIase_dom_sf"/>
</dbReference>
<accession>A0A7S0PU32</accession>
<feature type="domain" description="PPIase FKBP-type" evidence="2">
    <location>
        <begin position="150"/>
        <end position="264"/>
    </location>
</feature>
<dbReference type="Gene3D" id="3.10.50.40">
    <property type="match status" value="1"/>
</dbReference>
<reference evidence="3" key="1">
    <citation type="submission" date="2021-01" db="EMBL/GenBank/DDBJ databases">
        <authorList>
            <person name="Corre E."/>
            <person name="Pelletier E."/>
            <person name="Niang G."/>
            <person name="Scheremetjew M."/>
            <person name="Finn R."/>
            <person name="Kale V."/>
            <person name="Holt S."/>
            <person name="Cochrane G."/>
            <person name="Meng A."/>
            <person name="Brown T."/>
            <person name="Cohen L."/>
        </authorList>
    </citation>
    <scope>NUCLEOTIDE SEQUENCE</scope>
</reference>
<gene>
    <name evidence="3" type="ORF">AGLA0713_LOCUS1135</name>
</gene>
<dbReference type="EMBL" id="HBEX01001704">
    <property type="protein sequence ID" value="CAD8596307.1"/>
    <property type="molecule type" value="Transcribed_RNA"/>
</dbReference>
<dbReference type="AlphaFoldDB" id="A0A7S0PU32"/>
<name>A0A7S0PU32_9STRA</name>
<sequence>MALQNYQRYQKNLLLLVTFVVLSLLTTNANAFIFSFKVSQLSVLKAKESDEEASSVFVPSPFLNRRSVTSAIISATLTGNIFLPKPAVAKCTDIESCREIGERKVEKDMKENPTTVLNSGVRYKVLRPGTGDNTVQAGSSVDLVYSISEGGGAYMYSKGFGYEKIDIGGKLQSDLGLDSLRVVVGRKNVPFGIEQALVGMKRGEKRRIELPPSVGFETSNWQPEPTTRRGKASITGYQRILTGFGSQPPFPAVTIWDIEVLSTRN</sequence>
<organism evidence="3">
    <name type="scientific">Asterionellopsis glacialis</name>
    <dbReference type="NCBI Taxonomy" id="33640"/>
    <lineage>
        <taxon>Eukaryota</taxon>
        <taxon>Sar</taxon>
        <taxon>Stramenopiles</taxon>
        <taxon>Ochrophyta</taxon>
        <taxon>Bacillariophyta</taxon>
        <taxon>Fragilariophyceae</taxon>
        <taxon>Fragilariophycidae</taxon>
        <taxon>Fragilariales</taxon>
        <taxon>Fragilariaceae</taxon>
        <taxon>Asterionellopsis</taxon>
    </lineage>
</organism>
<dbReference type="InterPro" id="IPR001179">
    <property type="entry name" value="PPIase_FKBP_dom"/>
</dbReference>